<dbReference type="NCBIfam" id="TIGR01578">
    <property type="entry name" value="MiaB-like-B"/>
    <property type="match status" value="1"/>
</dbReference>
<dbReference type="PANTHER" id="PTHR11918:SF45">
    <property type="entry name" value="THREONYLCARBAMOYLADENOSINE TRNA METHYLTHIOTRANSFERASE"/>
    <property type="match status" value="1"/>
</dbReference>
<name>A0A8S1C6X9_9INSE</name>
<evidence type="ECO:0000256" key="4">
    <source>
        <dbReference type="ARBA" id="ARBA00022679"/>
    </source>
</evidence>
<dbReference type="OrthoDB" id="1730074at2759"/>
<dbReference type="GO" id="GO:0046872">
    <property type="term" value="F:metal ion binding"/>
    <property type="evidence" value="ECO:0007669"/>
    <property type="project" value="UniProtKB-UniRule"/>
</dbReference>
<evidence type="ECO:0000256" key="3">
    <source>
        <dbReference type="ARBA" id="ARBA00022485"/>
    </source>
</evidence>
<dbReference type="Gene3D" id="3.80.30.20">
    <property type="entry name" value="tm_1862 like domain"/>
    <property type="match status" value="1"/>
</dbReference>
<dbReference type="SMART" id="SM00729">
    <property type="entry name" value="Elp3"/>
    <property type="match status" value="1"/>
</dbReference>
<comment type="cofactor">
    <cofactor evidence="11">
        <name>[4Fe-4S] cluster</name>
        <dbReference type="ChEBI" id="CHEBI:49883"/>
    </cofactor>
    <text evidence="11">Binds 1 or 2 [4Fe-4S] cluster. One cluster is coordinated with 3 cysteines and an exchangeable S-adenosyl-L-methionine.</text>
</comment>
<evidence type="ECO:0000259" key="13">
    <source>
        <dbReference type="PROSITE" id="PS51449"/>
    </source>
</evidence>
<keyword evidence="4 11" id="KW-0808">Transferase</keyword>
<keyword evidence="16" id="KW-1185">Reference proteome</keyword>
<keyword evidence="3 11" id="KW-0004">4Fe-4S</keyword>
<dbReference type="FunFam" id="3.40.50.12160:FF:000009">
    <property type="entry name" value="threonylcarbamoyladenosine tRNA methylthiotransferase"/>
    <property type="match status" value="1"/>
</dbReference>
<keyword evidence="5 11" id="KW-0949">S-adenosyl-L-methionine</keyword>
<dbReference type="InterPro" id="IPR013848">
    <property type="entry name" value="Methylthiotransferase_N"/>
</dbReference>
<evidence type="ECO:0000256" key="9">
    <source>
        <dbReference type="ARBA" id="ARBA00023014"/>
    </source>
</evidence>
<evidence type="ECO:0000256" key="1">
    <source>
        <dbReference type="ARBA" id="ARBA00002399"/>
    </source>
</evidence>
<keyword evidence="11" id="KW-0256">Endoplasmic reticulum</keyword>
<dbReference type="PROSITE" id="PS51449">
    <property type="entry name" value="MTTASE_N"/>
    <property type="match status" value="1"/>
</dbReference>
<comment type="catalytic activity">
    <reaction evidence="10 11">
        <text>N(6)-L-threonylcarbamoyladenosine(37) in tRNA + (sulfur carrier)-SH + AH2 + 2 S-adenosyl-L-methionine = 2-methylsulfanyl-N(6)-L-threonylcarbamoyladenosine(37) in tRNA + (sulfur carrier)-H + 5'-deoxyadenosine + L-methionine + A + S-adenosyl-L-homocysteine + 2 H(+)</text>
        <dbReference type="Rhea" id="RHEA:37075"/>
        <dbReference type="Rhea" id="RHEA-COMP:10163"/>
        <dbReference type="Rhea" id="RHEA-COMP:11092"/>
        <dbReference type="Rhea" id="RHEA-COMP:14737"/>
        <dbReference type="Rhea" id="RHEA-COMP:14739"/>
        <dbReference type="ChEBI" id="CHEBI:13193"/>
        <dbReference type="ChEBI" id="CHEBI:15378"/>
        <dbReference type="ChEBI" id="CHEBI:17319"/>
        <dbReference type="ChEBI" id="CHEBI:17499"/>
        <dbReference type="ChEBI" id="CHEBI:29917"/>
        <dbReference type="ChEBI" id="CHEBI:57844"/>
        <dbReference type="ChEBI" id="CHEBI:57856"/>
        <dbReference type="ChEBI" id="CHEBI:59789"/>
        <dbReference type="ChEBI" id="CHEBI:64428"/>
        <dbReference type="ChEBI" id="CHEBI:74418"/>
        <dbReference type="ChEBI" id="CHEBI:74420"/>
        <dbReference type="EC" id="2.8.4.5"/>
    </reaction>
</comment>
<dbReference type="GO" id="GO:0051539">
    <property type="term" value="F:4 iron, 4 sulfur cluster binding"/>
    <property type="evidence" value="ECO:0007669"/>
    <property type="project" value="UniProtKB-UniRule"/>
</dbReference>
<dbReference type="InterPro" id="IPR023404">
    <property type="entry name" value="rSAM_horseshoe"/>
</dbReference>
<dbReference type="PROSITE" id="PS51918">
    <property type="entry name" value="RADICAL_SAM"/>
    <property type="match status" value="1"/>
</dbReference>
<dbReference type="EC" id="2.8.4.5" evidence="11"/>
<comment type="similarity">
    <text evidence="2 11">Belongs to the methylthiotransferase family. CDKAL1 subfamily.</text>
</comment>
<gene>
    <name evidence="15" type="ORF">CLODIP_2_CD09977</name>
</gene>
<comment type="function">
    <text evidence="1 11">Catalyzes the methylthiolation of N6-threonylcarbamoyladenosine (t(6)A), leading to the formation of 2-methylthio-N6-threonylcarbamoyladenosine (ms(2)t(6)A) at position 37 in tRNAs that read codons beginning with adenine.</text>
</comment>
<dbReference type="PROSITE" id="PS50926">
    <property type="entry name" value="TRAM"/>
    <property type="match status" value="1"/>
</dbReference>
<dbReference type="InterPro" id="IPR007197">
    <property type="entry name" value="rSAM"/>
</dbReference>
<evidence type="ECO:0000313" key="16">
    <source>
        <dbReference type="Proteomes" id="UP000494165"/>
    </source>
</evidence>
<comment type="subcellular location">
    <subcellularLocation>
        <location evidence="11">Endoplasmic reticulum membrane</location>
        <topology evidence="11">Single-pass membrane protein</topology>
    </subcellularLocation>
</comment>
<evidence type="ECO:0000256" key="5">
    <source>
        <dbReference type="ARBA" id="ARBA00022691"/>
    </source>
</evidence>
<dbReference type="SFLD" id="SFLDG01082">
    <property type="entry name" value="B12-binding_domain_containing"/>
    <property type="match status" value="1"/>
</dbReference>
<dbReference type="PANTHER" id="PTHR11918">
    <property type="entry name" value="RADICAL SAM PROTEINS"/>
    <property type="match status" value="1"/>
</dbReference>
<dbReference type="SUPFAM" id="SSF102114">
    <property type="entry name" value="Radical SAM enzymes"/>
    <property type="match status" value="1"/>
</dbReference>
<dbReference type="InterPro" id="IPR020612">
    <property type="entry name" value="Methylthiotransferase_CS"/>
</dbReference>
<comment type="caution">
    <text evidence="15">The sequence shown here is derived from an EMBL/GenBank/DDBJ whole genome shotgun (WGS) entry which is preliminary data.</text>
</comment>
<dbReference type="EMBL" id="CADEPI010000013">
    <property type="protein sequence ID" value="CAB3363624.1"/>
    <property type="molecule type" value="Genomic_DNA"/>
</dbReference>
<organism evidence="15 16">
    <name type="scientific">Cloeon dipterum</name>
    <dbReference type="NCBI Taxonomy" id="197152"/>
    <lineage>
        <taxon>Eukaryota</taxon>
        <taxon>Metazoa</taxon>
        <taxon>Ecdysozoa</taxon>
        <taxon>Arthropoda</taxon>
        <taxon>Hexapoda</taxon>
        <taxon>Insecta</taxon>
        <taxon>Pterygota</taxon>
        <taxon>Palaeoptera</taxon>
        <taxon>Ephemeroptera</taxon>
        <taxon>Pisciforma</taxon>
        <taxon>Baetidae</taxon>
        <taxon>Cloeon</taxon>
    </lineage>
</organism>
<dbReference type="Gene3D" id="3.40.50.12160">
    <property type="entry name" value="Methylthiotransferase, N-terminal domain"/>
    <property type="match status" value="1"/>
</dbReference>
<evidence type="ECO:0000256" key="7">
    <source>
        <dbReference type="ARBA" id="ARBA00022723"/>
    </source>
</evidence>
<dbReference type="InterPro" id="IPR006466">
    <property type="entry name" value="MiaB-like_arc_euk"/>
</dbReference>
<evidence type="ECO:0000256" key="8">
    <source>
        <dbReference type="ARBA" id="ARBA00023004"/>
    </source>
</evidence>
<dbReference type="SFLD" id="SFLDS00029">
    <property type="entry name" value="Radical_SAM"/>
    <property type="match status" value="1"/>
</dbReference>
<accession>A0A8S1C6X9</accession>
<dbReference type="NCBIfam" id="TIGR00089">
    <property type="entry name" value="MiaB/RimO family radical SAM methylthiotransferase"/>
    <property type="match status" value="1"/>
</dbReference>
<dbReference type="InterPro" id="IPR005839">
    <property type="entry name" value="Methylthiotransferase"/>
</dbReference>
<feature type="domain" description="TRAM" evidence="12">
    <location>
        <begin position="434"/>
        <end position="496"/>
    </location>
</feature>
<protein>
    <recommendedName>
        <fullName evidence="11">tRNA-t(6)A37 methylthiotransferase</fullName>
        <ecNumber evidence="11">2.8.4.5</ecNumber>
    </recommendedName>
</protein>
<keyword evidence="9 11" id="KW-0411">Iron-sulfur</keyword>
<dbReference type="Pfam" id="PF04055">
    <property type="entry name" value="Radical_SAM"/>
    <property type="match status" value="1"/>
</dbReference>
<dbReference type="InterPro" id="IPR038135">
    <property type="entry name" value="Methylthiotransferase_N_sf"/>
</dbReference>
<keyword evidence="8 11" id="KW-0408">Iron</keyword>
<dbReference type="AlphaFoldDB" id="A0A8S1C6X9"/>
<dbReference type="CDD" id="cd01335">
    <property type="entry name" value="Radical_SAM"/>
    <property type="match status" value="1"/>
</dbReference>
<feature type="domain" description="MTTase N-terminal" evidence="13">
    <location>
        <begin position="67"/>
        <end position="175"/>
    </location>
</feature>
<dbReference type="FunFam" id="3.80.30.20:FF:000002">
    <property type="entry name" value="threonylcarbamoyladenosine tRNA methylthiotransferase isoform X2"/>
    <property type="match status" value="1"/>
</dbReference>
<dbReference type="GO" id="GO:0035598">
    <property type="term" value="F:tRNA (N(6)-L-threonylcarbamoyladenosine(37)-C(2))-methylthiotransferase activity"/>
    <property type="evidence" value="ECO:0007669"/>
    <property type="project" value="UniProtKB-UniRule"/>
</dbReference>
<evidence type="ECO:0000313" key="15">
    <source>
        <dbReference type="EMBL" id="CAB3363624.1"/>
    </source>
</evidence>
<proteinExistence type="inferred from homology"/>
<dbReference type="Pfam" id="PF00919">
    <property type="entry name" value="UPF0004"/>
    <property type="match status" value="1"/>
</dbReference>
<keyword evidence="7 11" id="KW-0479">Metal-binding</keyword>
<evidence type="ECO:0000256" key="11">
    <source>
        <dbReference type="RuleBase" id="RU368081"/>
    </source>
</evidence>
<evidence type="ECO:0000256" key="6">
    <source>
        <dbReference type="ARBA" id="ARBA00022694"/>
    </source>
</evidence>
<dbReference type="InterPro" id="IPR002792">
    <property type="entry name" value="TRAM_dom"/>
</dbReference>
<sequence>MPVPCGDDVVEDIEDLISAEPSKLRPRVVNGHTQNGTKVEKEQDVSELLELRPSEVPNTDSHIPGTQKIYFKTWGCTHNTSDSEYMAGQLQEYGYQIVNDDQRDEADLWILNSCTVKTPAEDHLRNYMKMAKGKPLVVAGCVPQGAPRSGYLSNISTIGVQQIDRVVEVVEETLKGNTVRLLGPKRQGGKKLGGASLLLPKVRRNPLIEIIPISTGCLNACTYCKTKHARGDLGSYPPAEIVARARQAFEEGVCELWLTSEDTGAYGRDIGTNLTEMLWQVVETIPDGCMLRLGMTNPPYMVELLPEMVKILNHPRVYSFLHVPVQSASDGVLADMKREYVRSDFEHLVDFLRENVPDVNIVTDIICGFPTENEQDFEETFDLCMKYKFVSLYINQFFPRPGTPAAKMERVPPAEVKRRTKKLTDLFLSYEPYSGCKGKTYKALVTELSHDKQHYVAHNKSYHQILVPKRPEILGKMVTVKITETGRHYMNAEIVDVDSDQLMAARCALNITDD</sequence>
<evidence type="ECO:0000256" key="2">
    <source>
        <dbReference type="ARBA" id="ARBA00008616"/>
    </source>
</evidence>
<dbReference type="Pfam" id="PF01938">
    <property type="entry name" value="TRAM"/>
    <property type="match status" value="1"/>
</dbReference>
<evidence type="ECO:0000256" key="10">
    <source>
        <dbReference type="ARBA" id="ARBA00051661"/>
    </source>
</evidence>
<dbReference type="Proteomes" id="UP000494165">
    <property type="component" value="Unassembled WGS sequence"/>
</dbReference>
<evidence type="ECO:0000259" key="12">
    <source>
        <dbReference type="PROSITE" id="PS50926"/>
    </source>
</evidence>
<evidence type="ECO:0000259" key="14">
    <source>
        <dbReference type="PROSITE" id="PS51918"/>
    </source>
</evidence>
<reference evidence="15 16" key="1">
    <citation type="submission" date="2020-04" db="EMBL/GenBank/DDBJ databases">
        <authorList>
            <person name="Alioto T."/>
            <person name="Alioto T."/>
            <person name="Gomez Garrido J."/>
        </authorList>
    </citation>
    <scope>NUCLEOTIDE SEQUENCE [LARGE SCALE GENOMIC DNA]</scope>
</reference>
<dbReference type="PROSITE" id="PS01278">
    <property type="entry name" value="MTTASE_RADICAL"/>
    <property type="match status" value="1"/>
</dbReference>
<feature type="domain" description="Radical SAM core" evidence="14">
    <location>
        <begin position="203"/>
        <end position="434"/>
    </location>
</feature>
<dbReference type="GO" id="GO:0005789">
    <property type="term" value="C:endoplasmic reticulum membrane"/>
    <property type="evidence" value="ECO:0007669"/>
    <property type="project" value="UniProtKB-SubCell"/>
</dbReference>
<keyword evidence="6 11" id="KW-0819">tRNA processing</keyword>
<dbReference type="InterPro" id="IPR058240">
    <property type="entry name" value="rSAM_sf"/>
</dbReference>
<dbReference type="InterPro" id="IPR006638">
    <property type="entry name" value="Elp3/MiaA/NifB-like_rSAM"/>
</dbReference>